<comment type="subcellular location">
    <subcellularLocation>
        <location evidence="1">Cell projection</location>
        <location evidence="1">Cilium</location>
        <location evidence="1">Flagellum</location>
    </subcellularLocation>
</comment>
<keyword evidence="5" id="KW-0969">Cilium</keyword>
<name>A0A8C0M716_CANLF</name>
<keyword evidence="6" id="KW-0966">Cell projection</keyword>
<accession>A0A8C0M716</accession>
<dbReference type="SUPFAM" id="SSF82185">
    <property type="entry name" value="Histone H3 K4-specific methyltransferase SET7/9 N-terminal domain"/>
    <property type="match status" value="1"/>
</dbReference>
<reference evidence="7" key="1">
    <citation type="submission" date="2019-03" db="EMBL/GenBank/DDBJ databases">
        <authorList>
            <person name="Warren W.C."/>
            <person name="Johnson G.S."/>
        </authorList>
    </citation>
    <scope>NUCLEOTIDE SEQUENCE [LARGE SCALE GENOMIC DNA]</scope>
    <source>
        <strain evidence="7">Basenji</strain>
    </source>
</reference>
<evidence type="ECO:0000256" key="1">
    <source>
        <dbReference type="ARBA" id="ARBA00004230"/>
    </source>
</evidence>
<dbReference type="AlphaFoldDB" id="A0A8C0M716"/>
<dbReference type="Gene3D" id="2.20.110.10">
    <property type="entry name" value="Histone H3 K4-specific methyltransferase SET7/9 N-terminal domain"/>
    <property type="match status" value="1"/>
</dbReference>
<evidence type="ECO:0000256" key="4">
    <source>
        <dbReference type="ARBA" id="ARBA00022846"/>
    </source>
</evidence>
<dbReference type="OrthoDB" id="300500at2759"/>
<evidence type="ECO:0000256" key="5">
    <source>
        <dbReference type="ARBA" id="ARBA00023069"/>
    </source>
</evidence>
<dbReference type="GO" id="GO:0031514">
    <property type="term" value="C:motile cilium"/>
    <property type="evidence" value="ECO:0007669"/>
    <property type="project" value="UniProtKB-SubCell"/>
</dbReference>
<dbReference type="PANTHER" id="PTHR46437">
    <property type="entry name" value="MORN REPEAT-CONTAINING PROTEIN 5"/>
    <property type="match status" value="1"/>
</dbReference>
<keyword evidence="4" id="KW-0282">Flagellum</keyword>
<evidence type="ECO:0000313" key="7">
    <source>
        <dbReference type="Ensembl" id="ENSCAFP00030004279.1"/>
    </source>
</evidence>
<sequence>MRSARRLLRRLASAPPLSVAIVRRDALRLREPNGRRHGVHRKPVHRGICRRENITGTLTSEDSEDEVPTCSPALASADPPATVQDPMISLCPCRMEGEAEYILPTKTKYVGEMKDGMFHGQGTLYFPSGSRYDAIWEKGLVVKGTYTFSDGLQYDAEHWHYCDSYDRRFYTEICYGLKPAGISQLTNMDPPRKIPQGCYDCGDGFYNPTTRVVKDYRNRFLRNTGMSILTPRDTHLLFSRPHLGVCICVHTRMHLVGKKLLPTKDRNSDLKVSQSGVLMADESIHSRGAKQRTVSGWLRVRH</sequence>
<dbReference type="InterPro" id="IPR042814">
    <property type="entry name" value="Morn5"/>
</dbReference>
<reference evidence="7" key="2">
    <citation type="submission" date="2025-08" db="UniProtKB">
        <authorList>
            <consortium name="Ensembl"/>
        </authorList>
    </citation>
    <scope>IDENTIFICATION</scope>
</reference>
<dbReference type="PANTHER" id="PTHR46437:SF1">
    <property type="entry name" value="MORN REPEAT-CONTAINING PROTEIN 5"/>
    <property type="match status" value="1"/>
</dbReference>
<protein>
    <recommendedName>
        <fullName evidence="2">MORN repeat-containing protein 5</fullName>
    </recommendedName>
</protein>
<gene>
    <name evidence="7" type="primary">MORN5</name>
</gene>
<organism evidence="7 8">
    <name type="scientific">Canis lupus familiaris</name>
    <name type="common">Dog</name>
    <name type="synonym">Canis familiaris</name>
    <dbReference type="NCBI Taxonomy" id="9615"/>
    <lineage>
        <taxon>Eukaryota</taxon>
        <taxon>Metazoa</taxon>
        <taxon>Chordata</taxon>
        <taxon>Craniata</taxon>
        <taxon>Vertebrata</taxon>
        <taxon>Euteleostomi</taxon>
        <taxon>Mammalia</taxon>
        <taxon>Eutheria</taxon>
        <taxon>Laurasiatheria</taxon>
        <taxon>Carnivora</taxon>
        <taxon>Caniformia</taxon>
        <taxon>Canidae</taxon>
        <taxon>Canis</taxon>
    </lineage>
</organism>
<evidence type="ECO:0000256" key="6">
    <source>
        <dbReference type="ARBA" id="ARBA00023273"/>
    </source>
</evidence>
<dbReference type="Ensembl" id="ENSCAFT00030004813.1">
    <property type="protein sequence ID" value="ENSCAFP00030004279.1"/>
    <property type="gene ID" value="ENSCAFG00030002609.1"/>
</dbReference>
<keyword evidence="3" id="KW-0677">Repeat</keyword>
<dbReference type="Pfam" id="PF02493">
    <property type="entry name" value="MORN"/>
    <property type="match status" value="2"/>
</dbReference>
<proteinExistence type="predicted"/>
<dbReference type="Proteomes" id="UP000694429">
    <property type="component" value="Chromosome 9"/>
</dbReference>
<evidence type="ECO:0000256" key="3">
    <source>
        <dbReference type="ARBA" id="ARBA00022737"/>
    </source>
</evidence>
<dbReference type="InterPro" id="IPR003409">
    <property type="entry name" value="MORN"/>
</dbReference>
<evidence type="ECO:0000313" key="8">
    <source>
        <dbReference type="Proteomes" id="UP000694429"/>
    </source>
</evidence>
<evidence type="ECO:0000256" key="2">
    <source>
        <dbReference type="ARBA" id="ARBA00016322"/>
    </source>
</evidence>